<feature type="domain" description="Ig-like" evidence="2">
    <location>
        <begin position="202"/>
        <end position="288"/>
    </location>
</feature>
<dbReference type="InterPro" id="IPR029030">
    <property type="entry name" value="Caspase-like_dom_sf"/>
</dbReference>
<dbReference type="CDD" id="cd08783">
    <property type="entry name" value="Death_MALT1"/>
    <property type="match status" value="1"/>
</dbReference>
<dbReference type="PROSITE" id="PS50835">
    <property type="entry name" value="IG_LIKE"/>
    <property type="match status" value="2"/>
</dbReference>
<dbReference type="InterPro" id="IPR033540">
    <property type="entry name" value="MALT1_IG-like_dom_sf"/>
</dbReference>
<dbReference type="SUPFAM" id="SSF47986">
    <property type="entry name" value="DEATH domain"/>
    <property type="match status" value="1"/>
</dbReference>
<evidence type="ECO:0000259" key="2">
    <source>
        <dbReference type="PROSITE" id="PS50835"/>
    </source>
</evidence>
<dbReference type="InterPro" id="IPR001309">
    <property type="entry name" value="Pept_C14_p20"/>
</dbReference>
<dbReference type="Proteomes" id="UP000830375">
    <property type="component" value="Unassembled WGS sequence"/>
</dbReference>
<organism evidence="3 4">
    <name type="scientific">Labeo rohita</name>
    <name type="common">Indian major carp</name>
    <name type="synonym">Cyprinus rohita</name>
    <dbReference type="NCBI Taxonomy" id="84645"/>
    <lineage>
        <taxon>Eukaryota</taxon>
        <taxon>Metazoa</taxon>
        <taxon>Chordata</taxon>
        <taxon>Craniata</taxon>
        <taxon>Vertebrata</taxon>
        <taxon>Euteleostomi</taxon>
        <taxon>Actinopterygii</taxon>
        <taxon>Neopterygii</taxon>
        <taxon>Teleostei</taxon>
        <taxon>Ostariophysi</taxon>
        <taxon>Cypriniformes</taxon>
        <taxon>Cyprinidae</taxon>
        <taxon>Labeoninae</taxon>
        <taxon>Labeonini</taxon>
        <taxon>Labeo</taxon>
    </lineage>
</organism>
<dbReference type="Gene3D" id="1.10.533.10">
    <property type="entry name" value="Death Domain, Fas"/>
    <property type="match status" value="1"/>
</dbReference>
<dbReference type="InterPro" id="IPR036179">
    <property type="entry name" value="Ig-like_dom_sf"/>
</dbReference>
<keyword evidence="4" id="KW-1185">Reference proteome</keyword>
<dbReference type="Gene3D" id="2.60.40.3360">
    <property type="match status" value="1"/>
</dbReference>
<dbReference type="InterPro" id="IPR003599">
    <property type="entry name" value="Ig_sub"/>
</dbReference>
<dbReference type="Pfam" id="PF13927">
    <property type="entry name" value="Ig_3"/>
    <property type="match status" value="2"/>
</dbReference>
<dbReference type="SMART" id="SM00409">
    <property type="entry name" value="IG"/>
    <property type="match status" value="2"/>
</dbReference>
<protein>
    <recommendedName>
        <fullName evidence="5">Mucosa-associated lymphoid tissue lymphoma translocation 1-like protein</fullName>
    </recommendedName>
</protein>
<feature type="domain" description="Caspase family p20" evidence="1">
    <location>
        <begin position="291"/>
        <end position="345"/>
    </location>
</feature>
<dbReference type="Gene3D" id="3.40.50.1460">
    <property type="match status" value="2"/>
</dbReference>
<dbReference type="PANTHER" id="PTHR22576:SF27">
    <property type="entry name" value="PARACASPASE 2"/>
    <property type="match status" value="1"/>
</dbReference>
<dbReference type="InterPro" id="IPR041077">
    <property type="entry name" value="MALT1_Ig"/>
</dbReference>
<feature type="domain" description="Ig-like" evidence="2">
    <location>
        <begin position="106"/>
        <end position="180"/>
    </location>
</feature>
<dbReference type="Gene3D" id="2.60.40.10">
    <property type="entry name" value="Immunoglobulins"/>
    <property type="match status" value="2"/>
</dbReference>
<comment type="caution">
    <text evidence="3">The sequence shown here is derived from an EMBL/GenBank/DDBJ whole genome shotgun (WGS) entry which is preliminary data.</text>
</comment>
<dbReference type="InterPro" id="IPR013783">
    <property type="entry name" value="Ig-like_fold"/>
</dbReference>
<evidence type="ECO:0008006" key="5">
    <source>
        <dbReference type="Google" id="ProtNLM"/>
    </source>
</evidence>
<evidence type="ECO:0000259" key="1">
    <source>
        <dbReference type="PROSITE" id="PS50208"/>
    </source>
</evidence>
<dbReference type="SMART" id="SM00408">
    <property type="entry name" value="IGc2"/>
    <property type="match status" value="2"/>
</dbReference>
<dbReference type="InterPro" id="IPR007110">
    <property type="entry name" value="Ig-like_dom"/>
</dbReference>
<dbReference type="Pfam" id="PF00656">
    <property type="entry name" value="Peptidase_C14"/>
    <property type="match status" value="1"/>
</dbReference>
<dbReference type="PANTHER" id="PTHR22576">
    <property type="entry name" value="MUCOSA ASSOCIATED LYMPHOID TISSUE LYMPHOMA TRANSLOCATION PROTEIN 1/PARACASPASE"/>
    <property type="match status" value="1"/>
</dbReference>
<dbReference type="InterPro" id="IPR037940">
    <property type="entry name" value="MALT1_Death"/>
</dbReference>
<accession>A0ABQ8LJR7</accession>
<reference evidence="3 4" key="1">
    <citation type="submission" date="2022-01" db="EMBL/GenBank/DDBJ databases">
        <title>A high-quality chromosome-level genome assembly of rohu carp, Labeo rohita.</title>
        <authorList>
            <person name="Arick M.A. II"/>
            <person name="Hsu C.-Y."/>
            <person name="Magbanua Z."/>
            <person name="Pechanova O."/>
            <person name="Grover C."/>
            <person name="Miller E."/>
            <person name="Thrash A."/>
            <person name="Ezzel L."/>
            <person name="Alam S."/>
            <person name="Benzie J."/>
            <person name="Hamilton M."/>
            <person name="Karsi A."/>
            <person name="Lawrence M.L."/>
            <person name="Peterson D.G."/>
        </authorList>
    </citation>
    <scope>NUCLEOTIDE SEQUENCE [LARGE SCALE GENOMIC DNA]</scope>
    <source>
        <strain evidence="4">BAU-BD-2019</strain>
        <tissue evidence="3">Blood</tissue>
    </source>
</reference>
<evidence type="ECO:0000313" key="3">
    <source>
        <dbReference type="EMBL" id="KAI2650461.1"/>
    </source>
</evidence>
<dbReference type="EMBL" id="JACTAM010000022">
    <property type="protein sequence ID" value="KAI2650461.1"/>
    <property type="molecule type" value="Genomic_DNA"/>
</dbReference>
<dbReference type="PROSITE" id="PS50208">
    <property type="entry name" value="CASPASE_P20"/>
    <property type="match status" value="1"/>
</dbReference>
<dbReference type="InterPro" id="IPR003598">
    <property type="entry name" value="Ig_sub2"/>
</dbReference>
<evidence type="ECO:0000313" key="4">
    <source>
        <dbReference type="Proteomes" id="UP000830375"/>
    </source>
</evidence>
<proteinExistence type="predicted"/>
<name>A0ABQ8LJR7_LABRO</name>
<dbReference type="SUPFAM" id="SSF48726">
    <property type="entry name" value="Immunoglobulin"/>
    <property type="match status" value="2"/>
</dbReference>
<dbReference type="InterPro" id="IPR011600">
    <property type="entry name" value="Pept_C14_caspase"/>
</dbReference>
<dbReference type="Pfam" id="PF18703">
    <property type="entry name" value="MALT1_Ig"/>
    <property type="match status" value="1"/>
</dbReference>
<dbReference type="InterPro" id="IPR011029">
    <property type="entry name" value="DEATH-like_dom_sf"/>
</dbReference>
<gene>
    <name evidence="3" type="ORF">H4Q32_000454</name>
</gene>
<dbReference type="SUPFAM" id="SSF52129">
    <property type="entry name" value="Caspase-like"/>
    <property type="match status" value="1"/>
</dbReference>
<dbReference type="InterPro" id="IPR052039">
    <property type="entry name" value="Caspase-related_regulators"/>
</dbReference>
<sequence length="718" mass="80170">MDEKNLGVETLNEAALNRLGYMLDNLECGWRQLAKAVAEQPQFCYTEKELTDCSLKVLSPHGSPGRYLLALLADRGCTLAFLLQCLKKIEHREAVGFLTTHVMEQIDIILQPQSQRVPEGSPVVLSCRAVGPMELTYQWFKAKDEVPGGNGPELVLSPVSPAQQGHYICRVSSGDKYVFSNWVHVRLVRSGGASAGISSYFPSSASGLCITQQPRPQVLIEGDTLYLECAAQANPPPQFQWYLNKQPIPNCTRSFLKIPCITTADRGIYTCKVYNLYHEALSDQVQVNIATDKVALLIGNMNYLHHRQLRAPMADVHEMTNLLRQLDFKVVSLLDLNWQEMHSAVCCTLLVMATKTMGTVSWYPSMLQPLTPSSSASGCRMYYNACKSARRDLTSFYWTCAGNAFEVNKDDLSNGIFMSFLKKRLMEPEKVTVILDKVAEDMGRCEITRGRQALELRSNLSERRALTDSIQAPACQVTASTRNLQWAIAHVIPESRCLQFECGVKVQLGFAAEFSNIMIIYTRILETPKDILSCSAQLSDFTEGPEVDLKHSNQESLREAGSLLLSMDDLLPLEQPQLSFTVCLHYKYTNLDEELLEEQRVSVGKPLVSKLNLHEPRLSHISSSEPQMSSILESSSFSESFRTSLPDLTSSSIGSTSTSWSYHEGPMESPTFSSLKNEPEETTCYEFLESEEPLAIKSLPSASSQELPFKFSNLPHSL</sequence>